<dbReference type="EMBL" id="BMIQ01000002">
    <property type="protein sequence ID" value="GGE00410.1"/>
    <property type="molecule type" value="Genomic_DNA"/>
</dbReference>
<protein>
    <submittedName>
        <fullName evidence="1">Uncharacterized protein</fullName>
    </submittedName>
</protein>
<keyword evidence="2" id="KW-1185">Reference proteome</keyword>
<reference evidence="1" key="2">
    <citation type="submission" date="2020-09" db="EMBL/GenBank/DDBJ databases">
        <authorList>
            <person name="Sun Q."/>
            <person name="Zhou Y."/>
        </authorList>
    </citation>
    <scope>NUCLEOTIDE SEQUENCE</scope>
    <source>
        <strain evidence="1">CGMCC 1.15367</strain>
    </source>
</reference>
<proteinExistence type="predicted"/>
<sequence>MAQFTTPVVARAWNAEKDAAAAETPIEVGLGYWSGIDVDGGLRVLELDAGAGRPLEFETHKRGNNWTAVLTGKNAANMSREFRRYQNRHFDYSSLSVGDALEVGADYVTSGGNRKPCRYYVLAVHIDDDRFGFVLFDTAAQVMKAARTYRQNVMIEHGEDPRVAAKAA</sequence>
<comment type="caution">
    <text evidence="1">The sequence shown here is derived from an EMBL/GenBank/DDBJ whole genome shotgun (WGS) entry which is preliminary data.</text>
</comment>
<dbReference type="AlphaFoldDB" id="A0A917E3L1"/>
<evidence type="ECO:0000313" key="1">
    <source>
        <dbReference type="EMBL" id="GGE00410.1"/>
    </source>
</evidence>
<accession>A0A917E3L1</accession>
<dbReference type="Proteomes" id="UP000644699">
    <property type="component" value="Unassembled WGS sequence"/>
</dbReference>
<organism evidence="1 2">
    <name type="scientific">Aureimonas endophytica</name>
    <dbReference type="NCBI Taxonomy" id="2027858"/>
    <lineage>
        <taxon>Bacteria</taxon>
        <taxon>Pseudomonadati</taxon>
        <taxon>Pseudomonadota</taxon>
        <taxon>Alphaproteobacteria</taxon>
        <taxon>Hyphomicrobiales</taxon>
        <taxon>Aurantimonadaceae</taxon>
        <taxon>Aureimonas</taxon>
    </lineage>
</organism>
<gene>
    <name evidence="1" type="ORF">GCM10011390_19020</name>
</gene>
<name>A0A917E3L1_9HYPH</name>
<dbReference type="RefSeq" id="WP_188907974.1">
    <property type="nucleotide sequence ID" value="NZ_BMIQ01000002.1"/>
</dbReference>
<reference evidence="1" key="1">
    <citation type="journal article" date="2014" name="Int. J. Syst. Evol. Microbiol.">
        <title>Complete genome sequence of Corynebacterium casei LMG S-19264T (=DSM 44701T), isolated from a smear-ripened cheese.</title>
        <authorList>
            <consortium name="US DOE Joint Genome Institute (JGI-PGF)"/>
            <person name="Walter F."/>
            <person name="Albersmeier A."/>
            <person name="Kalinowski J."/>
            <person name="Ruckert C."/>
        </authorList>
    </citation>
    <scope>NUCLEOTIDE SEQUENCE</scope>
    <source>
        <strain evidence="1">CGMCC 1.15367</strain>
    </source>
</reference>
<evidence type="ECO:0000313" key="2">
    <source>
        <dbReference type="Proteomes" id="UP000644699"/>
    </source>
</evidence>